<name>A0A3S5CEC5_9PLAT</name>
<evidence type="ECO:0000313" key="3">
    <source>
        <dbReference type="Proteomes" id="UP000784294"/>
    </source>
</evidence>
<feature type="transmembrane region" description="Helical" evidence="1">
    <location>
        <begin position="12"/>
        <end position="38"/>
    </location>
</feature>
<dbReference type="EMBL" id="CAAALY010020748">
    <property type="protein sequence ID" value="VEL14316.1"/>
    <property type="molecule type" value="Genomic_DNA"/>
</dbReference>
<keyword evidence="1" id="KW-0812">Transmembrane</keyword>
<gene>
    <name evidence="2" type="ORF">PXEA_LOCUS7756</name>
</gene>
<organism evidence="2 3">
    <name type="scientific">Protopolystoma xenopodis</name>
    <dbReference type="NCBI Taxonomy" id="117903"/>
    <lineage>
        <taxon>Eukaryota</taxon>
        <taxon>Metazoa</taxon>
        <taxon>Spiralia</taxon>
        <taxon>Lophotrochozoa</taxon>
        <taxon>Platyhelminthes</taxon>
        <taxon>Monogenea</taxon>
        <taxon>Polyopisthocotylea</taxon>
        <taxon>Polystomatidea</taxon>
        <taxon>Polystomatidae</taxon>
        <taxon>Protopolystoma</taxon>
    </lineage>
</organism>
<protein>
    <submittedName>
        <fullName evidence="2">Uncharacterized protein</fullName>
    </submittedName>
</protein>
<comment type="caution">
    <text evidence="2">The sequence shown here is derived from an EMBL/GenBank/DDBJ whole genome shotgun (WGS) entry which is preliminary data.</text>
</comment>
<evidence type="ECO:0000256" key="1">
    <source>
        <dbReference type="SAM" id="Phobius"/>
    </source>
</evidence>
<reference evidence="2" key="1">
    <citation type="submission" date="2018-11" db="EMBL/GenBank/DDBJ databases">
        <authorList>
            <consortium name="Pathogen Informatics"/>
        </authorList>
    </citation>
    <scope>NUCLEOTIDE SEQUENCE</scope>
</reference>
<keyword evidence="3" id="KW-1185">Reference proteome</keyword>
<dbReference type="AlphaFoldDB" id="A0A3S5CEC5"/>
<accession>A0A3S5CEC5</accession>
<sequence length="277" mass="30663">MFGECNYRSHHLLFLGASASSLFFTLSLGLSIKCVWVFSNILSATNQRTRKDPLALSRIGLVSCWRLGHVVVDVDAIEDVKDVDDGLELDDLGEFDNVDDVGDVNDEKDVDNIVGFRLSLCPVNRADMQRTLQKADDRKSRLETRALPGSVRLGSRKGKCVARRLHFRSVLGCVVGGTGRVGRQSKDHLLHSTSEGAGRPNPSAQTFKKARLRPHLRRPNFVLPSSRTRSRRNLVGCRDKIRPESHSCRTTTSIGAGMQLCVTTASRTLETFHAPVL</sequence>
<evidence type="ECO:0000313" key="2">
    <source>
        <dbReference type="EMBL" id="VEL14316.1"/>
    </source>
</evidence>
<dbReference type="Proteomes" id="UP000784294">
    <property type="component" value="Unassembled WGS sequence"/>
</dbReference>
<proteinExistence type="predicted"/>
<keyword evidence="1" id="KW-1133">Transmembrane helix</keyword>
<keyword evidence="1" id="KW-0472">Membrane</keyword>